<evidence type="ECO:0000313" key="3">
    <source>
        <dbReference type="RefSeq" id="XP_028134985.1"/>
    </source>
</evidence>
<dbReference type="Gene3D" id="3.30.1140.40">
    <property type="entry name" value="Tctex-1"/>
    <property type="match status" value="1"/>
</dbReference>
<dbReference type="PANTHER" id="PTHR21255:SF4">
    <property type="entry name" value="DYNEIN LIGHT CHAIN TCTEX-TYPE"/>
    <property type="match status" value="1"/>
</dbReference>
<reference evidence="3" key="1">
    <citation type="submission" date="2025-08" db="UniProtKB">
        <authorList>
            <consortium name="RefSeq"/>
        </authorList>
    </citation>
    <scope>IDENTIFICATION</scope>
    <source>
        <tissue evidence="3">Whole insect</tissue>
    </source>
</reference>
<dbReference type="RefSeq" id="XP_028134985.1">
    <property type="nucleotide sequence ID" value="XM_028279184.1"/>
</dbReference>
<name>A0A6P7FPU8_DIAVI</name>
<dbReference type="AlphaFoldDB" id="A0A6P7FPU8"/>
<evidence type="ECO:0000256" key="2">
    <source>
        <dbReference type="SAM" id="Phobius"/>
    </source>
</evidence>
<gene>
    <name evidence="3" type="primary">LOC114329910</name>
</gene>
<sequence>MYLISVSFILSPLICASGSISLTAFISHCFLLLIIATSSAYAVTCTVLVLIWPVILVFLMTSRIWLIVRLIPTLMSNRDVSSPSTLTATFEPCNVIFSPAELTKLMKPYKYIITCTIMQTNRAGLHSASYYWDNNSDEGCTVCWENKTMFCLVSVYGLAI</sequence>
<dbReference type="PANTHER" id="PTHR21255">
    <property type="entry name" value="T-COMPLEX-ASSOCIATED-TESTIS-EXPRESSED 1/ DYNEIN LIGHT CHAIN"/>
    <property type="match status" value="1"/>
</dbReference>
<evidence type="ECO:0000256" key="1">
    <source>
        <dbReference type="ARBA" id="ARBA00005361"/>
    </source>
</evidence>
<feature type="transmembrane region" description="Helical" evidence="2">
    <location>
        <begin position="12"/>
        <end position="35"/>
    </location>
</feature>
<protein>
    <submittedName>
        <fullName evidence="3">Uncharacterized protein LOC114329910</fullName>
    </submittedName>
</protein>
<dbReference type="GO" id="GO:0007018">
    <property type="term" value="P:microtubule-based movement"/>
    <property type="evidence" value="ECO:0007669"/>
    <property type="project" value="TreeGrafter"/>
</dbReference>
<dbReference type="InParanoid" id="A0A6P7FPU8"/>
<dbReference type="GO" id="GO:0005868">
    <property type="term" value="C:cytoplasmic dynein complex"/>
    <property type="evidence" value="ECO:0007669"/>
    <property type="project" value="TreeGrafter"/>
</dbReference>
<dbReference type="InterPro" id="IPR038586">
    <property type="entry name" value="Tctex-1-like_sf"/>
</dbReference>
<proteinExistence type="inferred from homology"/>
<dbReference type="GO" id="GO:0005737">
    <property type="term" value="C:cytoplasm"/>
    <property type="evidence" value="ECO:0007669"/>
    <property type="project" value="TreeGrafter"/>
</dbReference>
<accession>A0A6P7FPU8</accession>
<comment type="similarity">
    <text evidence="1">Belongs to the dynein light chain Tctex-type family.</text>
</comment>
<feature type="transmembrane region" description="Helical" evidence="2">
    <location>
        <begin position="41"/>
        <end position="68"/>
    </location>
</feature>
<dbReference type="GO" id="GO:0045505">
    <property type="term" value="F:dynein intermediate chain binding"/>
    <property type="evidence" value="ECO:0007669"/>
    <property type="project" value="TreeGrafter"/>
</dbReference>
<dbReference type="Pfam" id="PF03645">
    <property type="entry name" value="Tctex-1"/>
    <property type="match status" value="1"/>
</dbReference>
<keyword evidence="2" id="KW-0472">Membrane</keyword>
<dbReference type="InterPro" id="IPR005334">
    <property type="entry name" value="Tctex-1-like"/>
</dbReference>
<organism evidence="3">
    <name type="scientific">Diabrotica virgifera virgifera</name>
    <name type="common">western corn rootworm</name>
    <dbReference type="NCBI Taxonomy" id="50390"/>
    <lineage>
        <taxon>Eukaryota</taxon>
        <taxon>Metazoa</taxon>
        <taxon>Ecdysozoa</taxon>
        <taxon>Arthropoda</taxon>
        <taxon>Hexapoda</taxon>
        <taxon>Insecta</taxon>
        <taxon>Pterygota</taxon>
        <taxon>Neoptera</taxon>
        <taxon>Endopterygota</taxon>
        <taxon>Coleoptera</taxon>
        <taxon>Polyphaga</taxon>
        <taxon>Cucujiformia</taxon>
        <taxon>Chrysomeloidea</taxon>
        <taxon>Chrysomelidae</taxon>
        <taxon>Galerucinae</taxon>
        <taxon>Diabroticina</taxon>
        <taxon>Diabroticites</taxon>
        <taxon>Diabrotica</taxon>
    </lineage>
</organism>
<keyword evidence="2" id="KW-0812">Transmembrane</keyword>
<dbReference type="CDD" id="cd21455">
    <property type="entry name" value="DLC-like_DYNLT1_DYNLT3"/>
    <property type="match status" value="1"/>
</dbReference>
<keyword evidence="2" id="KW-1133">Transmembrane helix</keyword>